<evidence type="ECO:0000313" key="4">
    <source>
        <dbReference type="EMBL" id="GFS52989.1"/>
    </source>
</evidence>
<dbReference type="GO" id="GO:0030729">
    <property type="term" value="F:acetoacetate-CoA ligase activity"/>
    <property type="evidence" value="ECO:0007669"/>
    <property type="project" value="TreeGrafter"/>
</dbReference>
<evidence type="ECO:0000256" key="1">
    <source>
        <dbReference type="ARBA" id="ARBA00006432"/>
    </source>
</evidence>
<feature type="domain" description="AMP-dependent synthetase/ligase" evidence="2">
    <location>
        <begin position="129"/>
        <end position="510"/>
    </location>
</feature>
<evidence type="ECO:0000259" key="2">
    <source>
        <dbReference type="Pfam" id="PF00501"/>
    </source>
</evidence>
<dbReference type="Pfam" id="PF00501">
    <property type="entry name" value="AMP-binding"/>
    <property type="match status" value="1"/>
</dbReference>
<dbReference type="PANTHER" id="PTHR42921:SF1">
    <property type="entry name" value="ACETOACETYL-COA SYNTHETASE"/>
    <property type="match status" value="1"/>
</dbReference>
<accession>A0A8X6IN83</accession>
<dbReference type="Proteomes" id="UP000886998">
    <property type="component" value="Unassembled WGS sequence"/>
</dbReference>
<dbReference type="OrthoDB" id="10253869at2759"/>
<organism evidence="4 5">
    <name type="scientific">Trichonephila inaurata madagascariensis</name>
    <dbReference type="NCBI Taxonomy" id="2747483"/>
    <lineage>
        <taxon>Eukaryota</taxon>
        <taxon>Metazoa</taxon>
        <taxon>Ecdysozoa</taxon>
        <taxon>Arthropoda</taxon>
        <taxon>Chelicerata</taxon>
        <taxon>Arachnida</taxon>
        <taxon>Araneae</taxon>
        <taxon>Araneomorphae</taxon>
        <taxon>Entelegynae</taxon>
        <taxon>Araneoidea</taxon>
        <taxon>Nephilidae</taxon>
        <taxon>Trichonephila</taxon>
        <taxon>Trichonephila inaurata</taxon>
    </lineage>
</organism>
<evidence type="ECO:0000313" key="5">
    <source>
        <dbReference type="Proteomes" id="UP000886998"/>
    </source>
</evidence>
<feature type="domain" description="Acetyl-coenzyme A synthetase N-terminal" evidence="3">
    <location>
        <begin position="65"/>
        <end position="122"/>
    </location>
</feature>
<reference evidence="4" key="1">
    <citation type="submission" date="2020-08" db="EMBL/GenBank/DDBJ databases">
        <title>Multicomponent nature underlies the extraordinary mechanical properties of spider dragline silk.</title>
        <authorList>
            <person name="Kono N."/>
            <person name="Nakamura H."/>
            <person name="Mori M."/>
            <person name="Yoshida Y."/>
            <person name="Ohtoshi R."/>
            <person name="Malay A.D."/>
            <person name="Moran D.A.P."/>
            <person name="Tomita M."/>
            <person name="Numata K."/>
            <person name="Arakawa K."/>
        </authorList>
    </citation>
    <scope>NUCLEOTIDE SEQUENCE</scope>
</reference>
<keyword evidence="5" id="KW-1185">Reference proteome</keyword>
<dbReference type="AlphaFoldDB" id="A0A8X6IN83"/>
<dbReference type="Gene3D" id="3.30.300.30">
    <property type="match status" value="1"/>
</dbReference>
<dbReference type="Pfam" id="PF16177">
    <property type="entry name" value="ACAS_N"/>
    <property type="match status" value="1"/>
</dbReference>
<dbReference type="PANTHER" id="PTHR42921">
    <property type="entry name" value="ACETOACETYL-COA SYNTHETASE"/>
    <property type="match status" value="1"/>
</dbReference>
<dbReference type="PROSITE" id="PS00455">
    <property type="entry name" value="AMP_BINDING"/>
    <property type="match status" value="1"/>
</dbReference>
<dbReference type="InterPro" id="IPR020845">
    <property type="entry name" value="AMP-binding_CS"/>
</dbReference>
<comment type="caution">
    <text evidence="4">The sequence shown here is derived from an EMBL/GenBank/DDBJ whole genome shotgun (WGS) entry which is preliminary data.</text>
</comment>
<proteinExistence type="inferred from homology"/>
<dbReference type="EMBL" id="BMAV01026746">
    <property type="protein sequence ID" value="GFS52989.1"/>
    <property type="molecule type" value="Genomic_DNA"/>
</dbReference>
<evidence type="ECO:0000259" key="3">
    <source>
        <dbReference type="Pfam" id="PF16177"/>
    </source>
</evidence>
<dbReference type="Gene3D" id="3.40.50.12780">
    <property type="entry name" value="N-terminal domain of ligase-like"/>
    <property type="match status" value="1"/>
</dbReference>
<gene>
    <name evidence="4" type="primary">AACS</name>
    <name evidence="4" type="ORF">TNIN_260321</name>
</gene>
<sequence>MPVTVHNPSIISELSPDILTGKSKNLKQARIESNHLVWNKKVPDSELEKFKKIIEEKYNLKFETYWDLHSWSVTNFPNFWEEVWNYMGIVTSKPHDEVFSKSGPGFLDNQWFKGAAFNYAENILRIRDNREALLCLDEEGNFEKVTFAEMFQEVKLYAAAFRKHGLQKGDTVACYMSNRKEAIYAMLAATSIGAIWGGPQPFFGARAASNIVARLGAKFLIACDGYVDYGEEHSIMENLPFIAEHAPSLEKIIIVPTKKETLSKDISYIPNSCFLGPFLESGKTPNGEVPDIVFEQLPFDHPVSVAFTSGTTGLPKGAVHSAGSLLGPLMHFALHYNLKSGDVVHTIYPNGWTLWNYHVPCLSLGIKLLLENGTVYRLKDGSNLWDVLSKYKVAYSFLVTSIVDKLEKMKACPDPSNTNFEHLKAITIGGSPVKTENFKYIQSIVKDNVVIAGLYGATETFGPFSGCDFNLPIYAPEIQVPSLGTKAQCVDSNGHPVVGREGELVLTVPNPVLPIYLWKDENNEILKKTYLTKYPGYWCQHDVCYVNPQTNGMVLKGRSDDVLIQKGERFGAADVYFAIHGMEEIQDYICVGQNKLNGDSRAVLFVKMREGYAFTPEFKDKLVNKINSELWEDCVPELILEVQDIPYNVNNKRMESTVRDIVETNRIPITGNVKNPECLKYYCNLPEIVNYNRE</sequence>
<name>A0A8X6IN83_9ARAC</name>
<dbReference type="InterPro" id="IPR042099">
    <property type="entry name" value="ANL_N_sf"/>
</dbReference>
<protein>
    <submittedName>
        <fullName evidence="4">Acetoacetyl-CoA synthetase</fullName>
    </submittedName>
</protein>
<dbReference type="InterPro" id="IPR032387">
    <property type="entry name" value="ACAS_N"/>
</dbReference>
<comment type="similarity">
    <text evidence="1">Belongs to the ATP-dependent AMP-binding enzyme family.</text>
</comment>
<dbReference type="InterPro" id="IPR045851">
    <property type="entry name" value="AMP-bd_C_sf"/>
</dbReference>
<dbReference type="InterPro" id="IPR000873">
    <property type="entry name" value="AMP-dep_synth/lig_dom"/>
</dbReference>
<dbReference type="SUPFAM" id="SSF56801">
    <property type="entry name" value="Acetyl-CoA synthetase-like"/>
    <property type="match status" value="1"/>
</dbReference>